<keyword evidence="1" id="KW-0472">Membrane</keyword>
<dbReference type="GO" id="GO:0016740">
    <property type="term" value="F:transferase activity"/>
    <property type="evidence" value="ECO:0007669"/>
    <property type="project" value="UniProtKB-KW"/>
</dbReference>
<dbReference type="Proteomes" id="UP000254559">
    <property type="component" value="Unassembled WGS sequence"/>
</dbReference>
<evidence type="ECO:0000256" key="1">
    <source>
        <dbReference type="SAM" id="Phobius"/>
    </source>
</evidence>
<gene>
    <name evidence="2" type="ORF">NCTC11564_01413</name>
</gene>
<name>A0A9X8T5F3_STREQ</name>
<proteinExistence type="predicted"/>
<dbReference type="EMBL" id="UHFO01000001">
    <property type="protein sequence ID" value="SUN64171.1"/>
    <property type="molecule type" value="Genomic_DNA"/>
</dbReference>
<feature type="transmembrane region" description="Helical" evidence="1">
    <location>
        <begin position="12"/>
        <end position="38"/>
    </location>
</feature>
<evidence type="ECO:0000313" key="3">
    <source>
        <dbReference type="Proteomes" id="UP000254559"/>
    </source>
</evidence>
<dbReference type="RefSeq" id="WP_003062388.1">
    <property type="nucleotide sequence ID" value="NZ_AP023394.1"/>
</dbReference>
<dbReference type="AlphaFoldDB" id="A0A9X8T5F3"/>
<evidence type="ECO:0000313" key="2">
    <source>
        <dbReference type="EMBL" id="SUN64171.1"/>
    </source>
</evidence>
<comment type="caution">
    <text evidence="2">The sequence shown here is derived from an EMBL/GenBank/DDBJ whole genome shotgun (WGS) entry which is preliminary data.</text>
</comment>
<keyword evidence="2" id="KW-0808">Transferase</keyword>
<keyword evidence="1" id="KW-1133">Transmembrane helix</keyword>
<organism evidence="2 3">
    <name type="scientific">Streptococcus dysgalactiae subsp. equisimilis</name>
    <name type="common">Streptococcus equisimilis</name>
    <dbReference type="NCBI Taxonomy" id="119602"/>
    <lineage>
        <taxon>Bacteria</taxon>
        <taxon>Bacillati</taxon>
        <taxon>Bacillota</taxon>
        <taxon>Bacilli</taxon>
        <taxon>Lactobacillales</taxon>
        <taxon>Streptococcaceae</taxon>
        <taxon>Streptococcus</taxon>
    </lineage>
</organism>
<accession>A0A9X8T5F3</accession>
<dbReference type="GeneID" id="83691150"/>
<sequence length="75" mass="8424">MQLFFTFLQLSQLIFLLLLIAYASFLVISLVIGGVHLYEKREHRSRLATHADDVGVSVIVPAYNEALTIVNTDDC</sequence>
<protein>
    <submittedName>
        <fullName evidence="2">Glycosyl transferase family protein</fullName>
    </submittedName>
</protein>
<reference evidence="2 3" key="1">
    <citation type="submission" date="2018-06" db="EMBL/GenBank/DDBJ databases">
        <authorList>
            <consortium name="Pathogen Informatics"/>
            <person name="Doyle S."/>
        </authorList>
    </citation>
    <scope>NUCLEOTIDE SEQUENCE [LARGE SCALE GENOMIC DNA]</scope>
    <source>
        <strain evidence="2 3">NCTC11564</strain>
    </source>
</reference>
<keyword evidence="1" id="KW-0812">Transmembrane</keyword>